<sequence>MDFGVLPPEINSGRMYAGPGSGPMLAAAAAWDGLATELQSTAADYGSVISVLTGVWSGQSSGTMAAAAAPYVAWMSATAALAREAAAQASAAAAAYEAAFAATVPPPVVAANRAELAVLAATNIFGQNTGAIAAAEARYAEMWAQDAAAMYGYAGSSSVAT</sequence>
<gene>
    <name evidence="3" type="ORF">TBOG_02323</name>
</gene>
<comment type="similarity">
    <text evidence="1">Belongs to the mycobacterial PPE family.</text>
</comment>
<evidence type="ECO:0000313" key="3">
    <source>
        <dbReference type="EMBL" id="EFD43488.2"/>
    </source>
</evidence>
<dbReference type="SUPFAM" id="SSF140459">
    <property type="entry name" value="PE/PPE dimer-like"/>
    <property type="match status" value="1"/>
</dbReference>
<evidence type="ECO:0000313" key="4">
    <source>
        <dbReference type="Proteomes" id="UP000005088"/>
    </source>
</evidence>
<dbReference type="GO" id="GO:0052572">
    <property type="term" value="P:response to host immune response"/>
    <property type="evidence" value="ECO:0007669"/>
    <property type="project" value="TreeGrafter"/>
</dbReference>
<dbReference type="InterPro" id="IPR000030">
    <property type="entry name" value="PPE_dom"/>
</dbReference>
<dbReference type="EMBL" id="GG663503">
    <property type="protein sequence ID" value="EFD43488.2"/>
    <property type="molecule type" value="Genomic_DNA"/>
</dbReference>
<dbReference type="Proteomes" id="UP000005088">
    <property type="component" value="Unassembled WGS sequence"/>
</dbReference>
<protein>
    <submittedName>
        <fullName evidence="3">PPE family protein</fullName>
    </submittedName>
</protein>
<dbReference type="InterPro" id="IPR038332">
    <property type="entry name" value="PPE_sf"/>
</dbReference>
<feature type="domain" description="PPE" evidence="2">
    <location>
        <begin position="2"/>
        <end position="160"/>
    </location>
</feature>
<evidence type="ECO:0000259" key="2">
    <source>
        <dbReference type="Pfam" id="PF00823"/>
    </source>
</evidence>
<reference evidence="4" key="1">
    <citation type="submission" date="2009-03" db="EMBL/GenBank/DDBJ databases">
        <title>The Genome Sequence of Mycobacterium africanum strain K85 (originally listed here as Mycobacterium tuberculosis).</title>
        <authorList>
            <consortium name="The Broad Institute Genome Sequencing Platform"/>
            <person name="Small P."/>
            <person name="Gagneaux S."/>
            <person name="Hopewell P."/>
            <person name="Young S.K."/>
            <person name="Kodira C.D."/>
            <person name="Zeng Q."/>
            <person name="Koehrsen M."/>
            <person name="Alvarado L."/>
            <person name="Berlin A."/>
            <person name="Borenstein D."/>
            <person name="Chen Z."/>
            <person name="Engels R."/>
            <person name="Freedman E."/>
            <person name="Gellesch M."/>
            <person name="Goldberg J."/>
            <person name="Griggs A."/>
            <person name="Gujja S."/>
            <person name="Heiman D."/>
            <person name="Hepburn T."/>
            <person name="Howarth C."/>
            <person name="Jen D."/>
            <person name="Larson L."/>
            <person name="Lewis B."/>
            <person name="Mehta T."/>
            <person name="Park D."/>
            <person name="Pearson M."/>
            <person name="Roberts A."/>
            <person name="Saif S."/>
            <person name="Shea T."/>
            <person name="Shenoy N."/>
            <person name="Sisk P."/>
            <person name="Stolte C."/>
            <person name="Sykes S."/>
            <person name="Walk T."/>
            <person name="White J."/>
            <person name="Yandava C."/>
            <person name="Nusbaum C."/>
            <person name="Galagan J."/>
            <person name="Birren B."/>
        </authorList>
    </citation>
    <scope>NUCLEOTIDE SEQUENCE [LARGE SCALE GENOMIC DNA]</scope>
    <source>
        <strain evidence="4">K85</strain>
    </source>
</reference>
<evidence type="ECO:0000256" key="1">
    <source>
        <dbReference type="ARBA" id="ARBA00010652"/>
    </source>
</evidence>
<dbReference type="FunFam" id="1.20.1260.20:FF:000001">
    <property type="entry name" value="PPE family protein PPE41"/>
    <property type="match status" value="1"/>
</dbReference>
<dbReference type="PANTHER" id="PTHR46766:SF1">
    <property type="entry name" value="GLUTAMINE-RICH PROTEIN 2"/>
    <property type="match status" value="1"/>
</dbReference>
<dbReference type="Gene3D" id="1.20.1260.20">
    <property type="entry name" value="PPE superfamily"/>
    <property type="match status" value="1"/>
</dbReference>
<dbReference type="PANTHER" id="PTHR46766">
    <property type="entry name" value="GLUTAMINE-RICH PROTEIN 2"/>
    <property type="match status" value="1"/>
</dbReference>
<accession>A0A9P2M445</accession>
<dbReference type="Pfam" id="PF00823">
    <property type="entry name" value="PPE"/>
    <property type="match status" value="1"/>
</dbReference>
<organism evidence="3 4">
    <name type="scientific">Mycobacterium tuberculosis variant africanum K85</name>
    <dbReference type="NCBI Taxonomy" id="611304"/>
    <lineage>
        <taxon>Bacteria</taxon>
        <taxon>Bacillati</taxon>
        <taxon>Actinomycetota</taxon>
        <taxon>Actinomycetes</taxon>
        <taxon>Mycobacteriales</taxon>
        <taxon>Mycobacteriaceae</taxon>
        <taxon>Mycobacterium</taxon>
        <taxon>Mycobacterium tuberculosis complex</taxon>
    </lineage>
</organism>
<dbReference type="AlphaFoldDB" id="A0A9P2M445"/>
<name>A0A9P2M445_MYCTX</name>
<proteinExistence type="inferred from homology"/>